<protein>
    <submittedName>
        <fullName evidence="1">Uncharacterized protein</fullName>
    </submittedName>
</protein>
<gene>
    <name evidence="1" type="ORF">EVAR_56260_1</name>
</gene>
<proteinExistence type="predicted"/>
<name>A0A4C1XIE8_EUMVA</name>
<dbReference type="EMBL" id="BGZK01000848">
    <property type="protein sequence ID" value="GBP62742.1"/>
    <property type="molecule type" value="Genomic_DNA"/>
</dbReference>
<organism evidence="1 2">
    <name type="scientific">Eumeta variegata</name>
    <name type="common">Bagworm moth</name>
    <name type="synonym">Eumeta japonica</name>
    <dbReference type="NCBI Taxonomy" id="151549"/>
    <lineage>
        <taxon>Eukaryota</taxon>
        <taxon>Metazoa</taxon>
        <taxon>Ecdysozoa</taxon>
        <taxon>Arthropoda</taxon>
        <taxon>Hexapoda</taxon>
        <taxon>Insecta</taxon>
        <taxon>Pterygota</taxon>
        <taxon>Neoptera</taxon>
        <taxon>Endopterygota</taxon>
        <taxon>Lepidoptera</taxon>
        <taxon>Glossata</taxon>
        <taxon>Ditrysia</taxon>
        <taxon>Tineoidea</taxon>
        <taxon>Psychidae</taxon>
        <taxon>Oiketicinae</taxon>
        <taxon>Eumeta</taxon>
    </lineage>
</organism>
<sequence>MQAPPHKPALRIFLRVASEYGFLRCVDKMMDSVSMFRLVYCSTSFTSGGQSTTATDAQILLQFIDGASACIYELQYGGAVAMHYLPEYGPFRQFCMQLICASQ</sequence>
<comment type="caution">
    <text evidence="1">The sequence shown here is derived from an EMBL/GenBank/DDBJ whole genome shotgun (WGS) entry which is preliminary data.</text>
</comment>
<dbReference type="AlphaFoldDB" id="A0A4C1XIE8"/>
<accession>A0A4C1XIE8</accession>
<evidence type="ECO:0000313" key="1">
    <source>
        <dbReference type="EMBL" id="GBP62742.1"/>
    </source>
</evidence>
<evidence type="ECO:0000313" key="2">
    <source>
        <dbReference type="Proteomes" id="UP000299102"/>
    </source>
</evidence>
<dbReference type="Proteomes" id="UP000299102">
    <property type="component" value="Unassembled WGS sequence"/>
</dbReference>
<reference evidence="1 2" key="1">
    <citation type="journal article" date="2019" name="Commun. Biol.">
        <title>The bagworm genome reveals a unique fibroin gene that provides high tensile strength.</title>
        <authorList>
            <person name="Kono N."/>
            <person name="Nakamura H."/>
            <person name="Ohtoshi R."/>
            <person name="Tomita M."/>
            <person name="Numata K."/>
            <person name="Arakawa K."/>
        </authorList>
    </citation>
    <scope>NUCLEOTIDE SEQUENCE [LARGE SCALE GENOMIC DNA]</scope>
</reference>
<keyword evidence="2" id="KW-1185">Reference proteome</keyword>